<feature type="region of interest" description="Disordered" evidence="1">
    <location>
        <begin position="28"/>
        <end position="57"/>
    </location>
</feature>
<feature type="domain" description="HTH hxlR-type" evidence="2">
    <location>
        <begin position="47"/>
        <end position="85"/>
    </location>
</feature>
<dbReference type="InterPro" id="IPR002577">
    <property type="entry name" value="HTH_HxlR"/>
</dbReference>
<protein>
    <recommendedName>
        <fullName evidence="2">HTH hxlR-type domain-containing protein</fullName>
    </recommendedName>
</protein>
<sequence>MDHPRHLGARGATQTLQRAEAPHRRYLAANAHAHTQGAGARRDGDADRPPPPTVPPQVEYALTELGTSPSGPLLQLAHWVLDHLGEIDAHQALHDEKTRQLRA</sequence>
<dbReference type="AlphaFoldDB" id="A0A0S4UA46"/>
<organism evidence="3">
    <name type="scientific">Ralstonia solanacearum</name>
    <name type="common">Pseudomonas solanacearum</name>
    <dbReference type="NCBI Taxonomy" id="305"/>
    <lineage>
        <taxon>Bacteria</taxon>
        <taxon>Pseudomonadati</taxon>
        <taxon>Pseudomonadota</taxon>
        <taxon>Betaproteobacteria</taxon>
        <taxon>Burkholderiales</taxon>
        <taxon>Burkholderiaceae</taxon>
        <taxon>Ralstonia</taxon>
        <taxon>Ralstonia solanacearum species complex</taxon>
    </lineage>
</organism>
<dbReference type="Gene3D" id="1.10.10.10">
    <property type="entry name" value="Winged helix-like DNA-binding domain superfamily/Winged helix DNA-binding domain"/>
    <property type="match status" value="1"/>
</dbReference>
<evidence type="ECO:0000313" key="3">
    <source>
        <dbReference type="EMBL" id="CUV19124.1"/>
    </source>
</evidence>
<evidence type="ECO:0000259" key="2">
    <source>
        <dbReference type="Pfam" id="PF01638"/>
    </source>
</evidence>
<dbReference type="InterPro" id="IPR036388">
    <property type="entry name" value="WH-like_DNA-bd_sf"/>
</dbReference>
<proteinExistence type="predicted"/>
<dbReference type="InterPro" id="IPR036390">
    <property type="entry name" value="WH_DNA-bd_sf"/>
</dbReference>
<dbReference type="Pfam" id="PF01638">
    <property type="entry name" value="HxlR"/>
    <property type="match status" value="1"/>
</dbReference>
<dbReference type="SUPFAM" id="SSF46785">
    <property type="entry name" value="Winged helix' DNA-binding domain"/>
    <property type="match status" value="1"/>
</dbReference>
<reference evidence="3" key="1">
    <citation type="submission" date="2015-10" db="EMBL/GenBank/DDBJ databases">
        <authorList>
            <person name="Gilbert D.G."/>
        </authorList>
    </citation>
    <scope>NUCLEOTIDE SEQUENCE</scope>
    <source>
        <strain evidence="3">Phyl III-seqv23</strain>
    </source>
</reference>
<accession>A0A0S4UA46</accession>
<name>A0A0S4UA46_RALSL</name>
<evidence type="ECO:0000256" key="1">
    <source>
        <dbReference type="SAM" id="MobiDB-lite"/>
    </source>
</evidence>
<dbReference type="EMBL" id="LN899821">
    <property type="protein sequence ID" value="CUV19124.1"/>
    <property type="molecule type" value="Genomic_DNA"/>
</dbReference>
<gene>
    <name evidence="3" type="ORF">PSS4_v1_920011</name>
</gene>